<organism evidence="2">
    <name type="scientific">Toxoplasma gondii (strain ATCC 50861 / VEG)</name>
    <dbReference type="NCBI Taxonomy" id="432359"/>
    <lineage>
        <taxon>Eukaryota</taxon>
        <taxon>Sar</taxon>
        <taxon>Alveolata</taxon>
        <taxon>Apicomplexa</taxon>
        <taxon>Conoidasida</taxon>
        <taxon>Coccidia</taxon>
        <taxon>Eucoccidiorida</taxon>
        <taxon>Eimeriorina</taxon>
        <taxon>Sarcocystidae</taxon>
        <taxon>Toxoplasma</taxon>
    </lineage>
</organism>
<feature type="compositionally biased region" description="Polar residues" evidence="1">
    <location>
        <begin position="1643"/>
        <end position="1652"/>
    </location>
</feature>
<reference evidence="2" key="1">
    <citation type="journal article" date="2015" name="PLoS ONE">
        <title>Comprehensive Evaluation of Toxoplasma gondii VEG and Neospora caninum LIV Genomes with Tachyzoite Stage Transcriptome and Proteome Defines Novel Transcript Features.</title>
        <authorList>
            <person name="Ramaprasad A."/>
            <person name="Mourier T."/>
            <person name="Naeem R."/>
            <person name="Malas T.B."/>
            <person name="Moussa E."/>
            <person name="Panigrahi A."/>
            <person name="Vermont S.J."/>
            <person name="Otto T.D."/>
            <person name="Wastling J."/>
            <person name="Pain A."/>
        </authorList>
    </citation>
    <scope>NUCLEOTIDE SEQUENCE</scope>
    <source>
        <strain evidence="2">VEG</strain>
    </source>
</reference>
<feature type="region of interest" description="Disordered" evidence="1">
    <location>
        <begin position="2490"/>
        <end position="2522"/>
    </location>
</feature>
<feature type="region of interest" description="Disordered" evidence="1">
    <location>
        <begin position="740"/>
        <end position="879"/>
    </location>
</feature>
<feature type="compositionally biased region" description="Polar residues" evidence="1">
    <location>
        <begin position="2413"/>
        <end position="2427"/>
    </location>
</feature>
<dbReference type="GO" id="GO:1905515">
    <property type="term" value="P:non-motile cilium assembly"/>
    <property type="evidence" value="ECO:0007669"/>
    <property type="project" value="TreeGrafter"/>
</dbReference>
<protein>
    <submittedName>
        <fullName evidence="2">Uncharacterized protein</fullName>
    </submittedName>
</protein>
<dbReference type="EMBL" id="LN714498">
    <property type="protein sequence ID" value="CEL74791.1"/>
    <property type="molecule type" value="Genomic_DNA"/>
</dbReference>
<feature type="region of interest" description="Disordered" evidence="1">
    <location>
        <begin position="896"/>
        <end position="919"/>
    </location>
</feature>
<gene>
    <name evidence="2" type="ORF">BN1205_024920</name>
</gene>
<proteinExistence type="predicted"/>
<dbReference type="GO" id="GO:0035869">
    <property type="term" value="C:ciliary transition zone"/>
    <property type="evidence" value="ECO:0007669"/>
    <property type="project" value="TreeGrafter"/>
</dbReference>
<feature type="region of interest" description="Disordered" evidence="1">
    <location>
        <begin position="1"/>
        <end position="21"/>
    </location>
</feature>
<accession>A0A0F7UXN9</accession>
<name>A0A0F7UXN9_TOXGV</name>
<dbReference type="GO" id="GO:1904491">
    <property type="term" value="P:protein localization to ciliary transition zone"/>
    <property type="evidence" value="ECO:0007669"/>
    <property type="project" value="TreeGrafter"/>
</dbReference>
<feature type="compositionally biased region" description="Polar residues" evidence="1">
    <location>
        <begin position="860"/>
        <end position="879"/>
    </location>
</feature>
<feature type="region of interest" description="Disordered" evidence="1">
    <location>
        <begin position="1643"/>
        <end position="1668"/>
    </location>
</feature>
<feature type="compositionally biased region" description="Low complexity" evidence="1">
    <location>
        <begin position="1653"/>
        <end position="1666"/>
    </location>
</feature>
<feature type="compositionally biased region" description="Polar residues" evidence="1">
    <location>
        <begin position="2490"/>
        <end position="2516"/>
    </location>
</feature>
<dbReference type="PANTHER" id="PTHR20837:SF0">
    <property type="entry name" value="COILED-COIL AND C2 DOMAIN-CONTAINING PROTEIN 2A"/>
    <property type="match status" value="1"/>
</dbReference>
<feature type="compositionally biased region" description="Basic and acidic residues" evidence="1">
    <location>
        <begin position="760"/>
        <end position="777"/>
    </location>
</feature>
<evidence type="ECO:0000313" key="2">
    <source>
        <dbReference type="EMBL" id="CEL74791.1"/>
    </source>
</evidence>
<sequence length="2640" mass="291295">MDAVETTPGHHEGILPSVNDLREARKLGGREKKQRKARVKHESSLFYGSHVGTREQAALDRVEAVASCVQMEVLERHLLASDDIVNHNRNKECESSGDREPYQTVRELNLSSSEADPEKGALELHAAAAARESVSDEKMVGKKLLQKKLRLPFSDMFISLVTWNRRNVFPGESTRLTSSFSSANSTQKSLFKNLTPQSCMSYTLTLVDRWHPKKPVAFAAVRAQLLRELASRIRVASGLDVDPFDMTPPIEEAARHQQDLDEARTLLANDAEVQRLLTLYGRLLQFDANVLLPGSQWWRFQRGYSTEEHSPFQLPFYPCSTLLQRIRKLKGIKSLRPPLHYAQVQPHLKLTVDIMHVCLTDHYLFGSEDVLAQDVMRLYEVYCFLSNYKSGEQLTTRLRSAILYSEEQLSLPISESLRRMLASSLLCTISCKINGQLLPRRAHIPLKVPTFSSAANHLLPSIWDYEDNEDEGGPGHKTHGAMDGERTEFSFGILLTEGLEELSFDVELQHAECSAPVKTTASVPISPELSCFTRPPTLSPVLESKELFPLTENYISSSAALASPVSIYVDVPFSSRRAALNCDTHRTKQPLDHSAVPVEFVFQPTPPAEPMGVPLGSSPYGTLSNNGVPCHVSRSLSEGRSHPHLLRVPSTFGPSSRRGSFLFQETELRLAVPSWDEEMASAAQEEAAAVAAAMAAEIEQEAYQAAAVVAAAAEAARQIAIPEEPTKFAWHTHRNQHVPNVAVAGDPGARTSVRGSHGKKLFDRRPLFTRQQGREHGTGASGSPAATEQHALVAAAEEQSLSSGDTHSRAAAEGRVGGAVEKPSRTLKKLEEEQVATPEVSVSPHPSAECRRPSPPTFAANASHTSPPNDSEVVPQQQLAGHHEATVVRHQLMGSGVPSYSQSCSPPRLPQPIYSPGATDPALPFRPPRPHIVASSASGAPLPTPAVVASGSIHQMPARSRRLLSFTRVSRPEDTDEASKLRIPLSHLFIKSNDTTGGSWQIGDERTFVLPGKAEQEGSSRRNHRSISALYSRLTSRSRTSEQLSVGVGPTPGYHPFGSEDTAPLTKGGLKLRVTLEPVPPGERAAEALLEGYEALVLRRQQLRAAVDGDPSLVTLYRHLPTTPGDLYAANRAEERAYAASAAAAAVAAMPAPEAAYHSGALQPRSSSTHTKRVVLLRDKKRQDVLDTRLGRSRPLTACVRLLILLQRCGALVPESQGPMLPLLAASTAAFVAPATVERLLKERGLEVPGLDAEVVALLQSMQKTVDAKSRFKQKISTVEERNILRDAEEEDDDEDELEEDDAAEDIYTRFLREFLNSALPVQVAAVLKSSSRVDFPAVVSEVVPRLNIHLLFQQIKACCCTHRLLGFTRYVEAKAARRRVTVIDPVDDRSIGIFVKVNLVKWHHRHRVGDISSASLDSPADFYLYSPRTHLQYSAQSRSRSTGATPFTFIGSNHTAYAEALQLSNPVVEVKYVNRTRGIHVAVTTKAVSGENPMINQLVHLTLPKVSKETEALMDLTKQDSYLILNVFDHHQRDVPPARRFLGSITLPWSLIIGYGLEDCFWTPSQGEEYGKHEQQGSSWRSARGHRFRIRRRRKEGPHGPITLCVIRGCLRLTQPACLPGYQRPTLINTATRCKSLDRGKQTNTFLGTNDSNSRIGSSSRSSSGVMDASKKAVNLLQEPLSMYISLSLYITGVPLRAARRSVASGRHHPIHIWCQAQDSIAACRSSAGSSLSTSSNGAMSPGEQRILGGDNQCEARGDSASATDHPVAREGEKLIIREEHWRNHCRRRGVWNPCSAFGLDLSGSLFLLCRLVAPLLPPPEVATPRSPRCFERIAAFISLFPVVDDRLLLSMHAGDRIWMTAQEQVDVGCGDSRGHALLLCCFFSAFDLMLQTQCTNYVARARICDKGVQYVVLRQASDGSVQVWDPLEPRCVFLPSAAFRKRSRKQAQKRSCGGGERGDSILSDQWSSRPLQALTSLQQQELIQQNALLREQQNDQVAMLRVRHAGLLEGSHDKFLKQFSKDISNKDLQNIRNPSPVFPCTDGTAGQEGVQVISTCQEQLGPIHHSVQNTPFFPPEQSSCSSVWDGVTVNHDLPFPIGGTCSNQEKGVLPIEGIDLVFNNENALTNLQSMECVSSSSNGATRHHSAGERWEPLTGGCSVPESDRKLRDKIRRKLLRRKKKKCCGLIYACRLLKDFIMCDLQSDFNDRYMLCLNSLSVFPTVGSRPLRYRFVWLCTVTSLLVFPLRFIVVNDVYSGTLRRLKPPPKAVNLFDMSFDFSNKSKWSALLPSLQNVRISRSSLQERELRSLSDPSALAAATEAFRDCLLQKNDGASAAEAAALALGATSPDALLRISLFPPVGLITPMVQALRYRTADFACARALEARLQRHIEAHIKALYRRDRSLSSDGSGRTSVNTVSTVRDSSSFDGRGASTAPLSRPRQSVFFSRDAATEIYRLLKHFETARMCMAWQQPISPDERRSHRESIFPETTTGAKCGSQPNKESCAQSHIFPSSPTGEARNAQGEDWSSCCPSDLESRLQDCLRKYYKERETPYAVPLHFSRMDKHFVWQLLENTGVFAPVPQKAAFAHTQLAGLGGAREELCRSRQCLRPLGATVAVVVRVFAYPCGVYSGWVCAARLD</sequence>
<evidence type="ECO:0000256" key="1">
    <source>
        <dbReference type="SAM" id="MobiDB-lite"/>
    </source>
</evidence>
<dbReference type="InterPro" id="IPR052434">
    <property type="entry name" value="Tectonic-like_complex_comp"/>
</dbReference>
<feature type="compositionally biased region" description="Basic and acidic residues" evidence="1">
    <location>
        <begin position="822"/>
        <end position="832"/>
    </location>
</feature>
<feature type="region of interest" description="Disordered" evidence="1">
    <location>
        <begin position="2404"/>
        <end position="2439"/>
    </location>
</feature>
<dbReference type="PANTHER" id="PTHR20837">
    <property type="entry name" value="CENTROSOMAL PROTEIN-RELATED"/>
    <property type="match status" value="1"/>
</dbReference>